<dbReference type="GO" id="GO:0016042">
    <property type="term" value="P:lipid catabolic process"/>
    <property type="evidence" value="ECO:0007669"/>
    <property type="project" value="UniProtKB-KW"/>
</dbReference>
<reference evidence="4 5" key="1">
    <citation type="submission" date="2025-04" db="UniProtKB">
        <authorList>
            <consortium name="RefSeq"/>
        </authorList>
    </citation>
    <scope>IDENTIFICATION</scope>
    <source>
        <tissue evidence="4 5">Fruit stalk</tissue>
    </source>
</reference>
<dbReference type="AlphaFoldDB" id="A0A6P5X8I3"/>
<evidence type="ECO:0000256" key="2">
    <source>
        <dbReference type="ARBA" id="ARBA00022963"/>
    </source>
</evidence>
<dbReference type="GO" id="GO:0016020">
    <property type="term" value="C:membrane"/>
    <property type="evidence" value="ECO:0007669"/>
    <property type="project" value="TreeGrafter"/>
</dbReference>
<keyword evidence="3" id="KW-1185">Reference proteome</keyword>
<dbReference type="Gene3D" id="1.25.10.10">
    <property type="entry name" value="Leucine-rich Repeat Variant"/>
    <property type="match status" value="1"/>
</dbReference>
<evidence type="ECO:0000313" key="5">
    <source>
        <dbReference type="RefSeq" id="XP_022723922.1"/>
    </source>
</evidence>
<dbReference type="InterPro" id="IPR016024">
    <property type="entry name" value="ARM-type_fold"/>
</dbReference>
<evidence type="ECO:0000256" key="1">
    <source>
        <dbReference type="ARBA" id="ARBA00022801"/>
    </source>
</evidence>
<dbReference type="OrthoDB" id="1728108at2759"/>
<dbReference type="PANTHER" id="PTHR24185:SF1">
    <property type="entry name" value="CALCIUM-INDEPENDENT PHOSPHOLIPASE A2-GAMMA"/>
    <property type="match status" value="1"/>
</dbReference>
<sequence>MQATAFVLSNIRIVADENLRSVTVQIEMENSSYFGASRHKLSAFFSLIFRFSSCHHPLLASALAKIIMQDQGNRVVVGKDENAMWQLISMISSDNRHVVEQACSALSTLAGDVSVAMQLIKCDIMQPIETVLKSPAPEELVSVLQVVVTLAFGSDSVAQKMLTKDVLRSLKILCAHKNPEVKRFALLAVGNLAFCLENRHILLTSEA</sequence>
<proteinExistence type="predicted"/>
<keyword evidence="1" id="KW-0378">Hydrolase</keyword>
<keyword evidence="2" id="KW-0443">Lipid metabolism</keyword>
<dbReference type="SUPFAM" id="SSF48371">
    <property type="entry name" value="ARM repeat"/>
    <property type="match status" value="1"/>
</dbReference>
<dbReference type="GO" id="GO:0006631">
    <property type="term" value="P:fatty acid metabolic process"/>
    <property type="evidence" value="ECO:0007669"/>
    <property type="project" value="TreeGrafter"/>
</dbReference>
<gene>
    <name evidence="4 5" type="primary">LOC111280739</name>
</gene>
<dbReference type="PANTHER" id="PTHR24185">
    <property type="entry name" value="CALCIUM-INDEPENDENT PHOSPHOLIPASE A2-GAMMA"/>
    <property type="match status" value="1"/>
</dbReference>
<evidence type="ECO:0000313" key="3">
    <source>
        <dbReference type="Proteomes" id="UP000515121"/>
    </source>
</evidence>
<dbReference type="GeneID" id="111280739"/>
<dbReference type="Proteomes" id="UP000515121">
    <property type="component" value="Unplaced"/>
</dbReference>
<evidence type="ECO:0000313" key="4">
    <source>
        <dbReference type="RefSeq" id="XP_022723921.1"/>
    </source>
</evidence>
<organism evidence="3 5">
    <name type="scientific">Durio zibethinus</name>
    <name type="common">Durian</name>
    <dbReference type="NCBI Taxonomy" id="66656"/>
    <lineage>
        <taxon>Eukaryota</taxon>
        <taxon>Viridiplantae</taxon>
        <taxon>Streptophyta</taxon>
        <taxon>Embryophyta</taxon>
        <taxon>Tracheophyta</taxon>
        <taxon>Spermatophyta</taxon>
        <taxon>Magnoliopsida</taxon>
        <taxon>eudicotyledons</taxon>
        <taxon>Gunneridae</taxon>
        <taxon>Pentapetalae</taxon>
        <taxon>rosids</taxon>
        <taxon>malvids</taxon>
        <taxon>Malvales</taxon>
        <taxon>Malvaceae</taxon>
        <taxon>Helicteroideae</taxon>
        <taxon>Durio</taxon>
    </lineage>
</organism>
<dbReference type="InterPro" id="IPR011989">
    <property type="entry name" value="ARM-like"/>
</dbReference>
<protein>
    <submittedName>
        <fullName evidence="4 5">Phospholipase A I-like</fullName>
    </submittedName>
</protein>
<accession>A0A6P5X8I3</accession>
<name>A0A6P5X8I3_DURZI</name>
<dbReference type="RefSeq" id="XP_022723922.1">
    <property type="nucleotide sequence ID" value="XM_022868187.1"/>
</dbReference>
<dbReference type="RefSeq" id="XP_022723921.1">
    <property type="nucleotide sequence ID" value="XM_022868186.1"/>
</dbReference>
<dbReference type="KEGG" id="dzi:111280739"/>
<keyword evidence="2" id="KW-0442">Lipid degradation</keyword>
<dbReference type="GO" id="GO:0004620">
    <property type="term" value="F:phospholipase activity"/>
    <property type="evidence" value="ECO:0007669"/>
    <property type="project" value="TreeGrafter"/>
</dbReference>